<dbReference type="InterPro" id="IPR011701">
    <property type="entry name" value="MFS"/>
</dbReference>
<dbReference type="AlphaFoldDB" id="A0A9W9MIN1"/>
<feature type="transmembrane region" description="Helical" evidence="6">
    <location>
        <begin position="182"/>
        <end position="204"/>
    </location>
</feature>
<comment type="caution">
    <text evidence="8">The sequence shown here is derived from an EMBL/GenBank/DDBJ whole genome shotgun (WGS) entry which is preliminary data.</text>
</comment>
<evidence type="ECO:0000256" key="3">
    <source>
        <dbReference type="ARBA" id="ARBA00022692"/>
    </source>
</evidence>
<dbReference type="SUPFAM" id="SSF103473">
    <property type="entry name" value="MFS general substrate transporter"/>
    <property type="match status" value="1"/>
</dbReference>
<keyword evidence="2" id="KW-0813">Transport</keyword>
<feature type="transmembrane region" description="Helical" evidence="6">
    <location>
        <begin position="145"/>
        <end position="170"/>
    </location>
</feature>
<dbReference type="GO" id="GO:0016020">
    <property type="term" value="C:membrane"/>
    <property type="evidence" value="ECO:0007669"/>
    <property type="project" value="UniProtKB-SubCell"/>
</dbReference>
<dbReference type="GO" id="GO:0022857">
    <property type="term" value="F:transmembrane transporter activity"/>
    <property type="evidence" value="ECO:0007669"/>
    <property type="project" value="InterPro"/>
</dbReference>
<feature type="transmembrane region" description="Helical" evidence="6">
    <location>
        <begin position="219"/>
        <end position="241"/>
    </location>
</feature>
<feature type="domain" description="Major facilitator superfamily (MFS) profile" evidence="7">
    <location>
        <begin position="43"/>
        <end position="559"/>
    </location>
</feature>
<dbReference type="Gene3D" id="1.20.1250.20">
    <property type="entry name" value="MFS general substrate transporter like domains"/>
    <property type="match status" value="2"/>
</dbReference>
<dbReference type="PANTHER" id="PTHR23511">
    <property type="entry name" value="SYNAPTIC VESICLE GLYCOPROTEIN 2"/>
    <property type="match status" value="1"/>
</dbReference>
<organism evidence="8 9">
    <name type="scientific">Penicillium cinerascens</name>
    <dbReference type="NCBI Taxonomy" id="70096"/>
    <lineage>
        <taxon>Eukaryota</taxon>
        <taxon>Fungi</taxon>
        <taxon>Dikarya</taxon>
        <taxon>Ascomycota</taxon>
        <taxon>Pezizomycotina</taxon>
        <taxon>Eurotiomycetes</taxon>
        <taxon>Eurotiomycetidae</taxon>
        <taxon>Eurotiales</taxon>
        <taxon>Aspergillaceae</taxon>
        <taxon>Penicillium</taxon>
    </lineage>
</organism>
<feature type="transmembrane region" description="Helical" evidence="6">
    <location>
        <begin position="38"/>
        <end position="59"/>
    </location>
</feature>
<feature type="transmembrane region" description="Helical" evidence="6">
    <location>
        <begin position="404"/>
        <end position="424"/>
    </location>
</feature>
<dbReference type="PANTHER" id="PTHR23511:SF34">
    <property type="entry name" value="SYNAPTIC VESICLE GLYCOPROTEIN 2"/>
    <property type="match status" value="1"/>
</dbReference>
<dbReference type="GeneID" id="83181046"/>
<reference evidence="8" key="2">
    <citation type="journal article" date="2023" name="IMA Fungus">
        <title>Comparative genomic study of the Penicillium genus elucidates a diverse pangenome and 15 lateral gene transfer events.</title>
        <authorList>
            <person name="Petersen C."/>
            <person name="Sorensen T."/>
            <person name="Nielsen M.R."/>
            <person name="Sondergaard T.E."/>
            <person name="Sorensen J.L."/>
            <person name="Fitzpatrick D.A."/>
            <person name="Frisvad J.C."/>
            <person name="Nielsen K.L."/>
        </authorList>
    </citation>
    <scope>NUCLEOTIDE SEQUENCE</scope>
    <source>
        <strain evidence="8">IBT 15544</strain>
    </source>
</reference>
<evidence type="ECO:0000313" key="8">
    <source>
        <dbReference type="EMBL" id="KAJ5202020.1"/>
    </source>
</evidence>
<dbReference type="PROSITE" id="PS50850">
    <property type="entry name" value="MFS"/>
    <property type="match status" value="1"/>
</dbReference>
<sequence length="606" mass="66878">MGKFHNRLYKTDRARDFDHEQDRYVRMRQIYETIDRQGYQWVVVFVAGLGFFLDGYTLFASNMALPMISYVYWRDEVSSIRLTCINIATLAGTLLGMVMFGFLADKYGRKKMYGAELVLLITATLGVVMSSTGEDGSMNIYAWLIWWRVCVGIGVGADYPLSAVITSEFAPTKHRARMMASVFFMQPLGQIAGNVVSLIVIAVARGSGGDNITSTMDSAWRWVLGIGVVPGAIATVFRFAIPESPRYLVDIEDDPVTAEFDATTLFSEPPIPMSPGFNETGSFTTVTVGSGIQLPPMSSLTSASIHEDEEYTTPVPPATLNSHWRLARADIIRYFWTEGNWRTLAGTSIAWLLLDFGFYGIGLSSPQFLAKTWGALHITKSEPNWMTDSRPGASVYDMFFQTSVRGLIVLNIGSFVGGLLLILFAHRIDRVALQKYMFLALAALFIALGCMFITLVSSPPAVVALYILGQILFNFGPNATTYMIPAEVFPTRYRGTCHGISAGAGKLGSILVQIFSTYYRFGTGLGSVSTLHHGIILFVFSACMIIGAAVTHFWIPPLSQRKGRNLIWGGKPYTLETLALGRMGHKSRDAGLRKRSSRQRAMSFNG</sequence>
<proteinExistence type="predicted"/>
<dbReference type="OrthoDB" id="433512at2759"/>
<evidence type="ECO:0000256" key="5">
    <source>
        <dbReference type="ARBA" id="ARBA00023136"/>
    </source>
</evidence>
<dbReference type="Pfam" id="PF07690">
    <property type="entry name" value="MFS_1"/>
    <property type="match status" value="1"/>
</dbReference>
<dbReference type="Proteomes" id="UP001150904">
    <property type="component" value="Unassembled WGS sequence"/>
</dbReference>
<feature type="transmembrane region" description="Helical" evidence="6">
    <location>
        <begin position="343"/>
        <end position="361"/>
    </location>
</feature>
<evidence type="ECO:0000256" key="6">
    <source>
        <dbReference type="SAM" id="Phobius"/>
    </source>
</evidence>
<name>A0A9W9MIN1_9EURO</name>
<dbReference type="InterPro" id="IPR020846">
    <property type="entry name" value="MFS_dom"/>
</dbReference>
<keyword evidence="9" id="KW-1185">Reference proteome</keyword>
<accession>A0A9W9MIN1</accession>
<feature type="transmembrane region" description="Helical" evidence="6">
    <location>
        <begin position="436"/>
        <end position="457"/>
    </location>
</feature>
<comment type="subcellular location">
    <subcellularLocation>
        <location evidence="1">Membrane</location>
        <topology evidence="1">Multi-pass membrane protein</topology>
    </subcellularLocation>
</comment>
<gene>
    <name evidence="8" type="ORF">N7498_006683</name>
</gene>
<feature type="transmembrane region" description="Helical" evidence="6">
    <location>
        <begin position="463"/>
        <end position="484"/>
    </location>
</feature>
<protein>
    <recommendedName>
        <fullName evidence="7">Major facilitator superfamily (MFS) profile domain-containing protein</fullName>
    </recommendedName>
</protein>
<feature type="transmembrane region" description="Helical" evidence="6">
    <location>
        <begin position="496"/>
        <end position="515"/>
    </location>
</feature>
<keyword evidence="3 6" id="KW-0812">Transmembrane</keyword>
<dbReference type="EMBL" id="JAPQKR010000013">
    <property type="protein sequence ID" value="KAJ5202020.1"/>
    <property type="molecule type" value="Genomic_DNA"/>
</dbReference>
<feature type="transmembrane region" description="Helical" evidence="6">
    <location>
        <begin position="115"/>
        <end position="133"/>
    </location>
</feature>
<dbReference type="RefSeq" id="XP_058307936.1">
    <property type="nucleotide sequence ID" value="XM_058453745.1"/>
</dbReference>
<keyword evidence="4 6" id="KW-1133">Transmembrane helix</keyword>
<dbReference type="InterPro" id="IPR036259">
    <property type="entry name" value="MFS_trans_sf"/>
</dbReference>
<feature type="transmembrane region" description="Helical" evidence="6">
    <location>
        <begin position="535"/>
        <end position="555"/>
    </location>
</feature>
<keyword evidence="5 6" id="KW-0472">Membrane</keyword>
<evidence type="ECO:0000256" key="4">
    <source>
        <dbReference type="ARBA" id="ARBA00022989"/>
    </source>
</evidence>
<evidence type="ECO:0000256" key="2">
    <source>
        <dbReference type="ARBA" id="ARBA00022448"/>
    </source>
</evidence>
<reference evidence="8" key="1">
    <citation type="submission" date="2022-12" db="EMBL/GenBank/DDBJ databases">
        <authorList>
            <person name="Petersen C."/>
        </authorList>
    </citation>
    <scope>NUCLEOTIDE SEQUENCE</scope>
    <source>
        <strain evidence="8">IBT 15544</strain>
    </source>
</reference>
<feature type="transmembrane region" description="Helical" evidence="6">
    <location>
        <begin position="79"/>
        <end position="103"/>
    </location>
</feature>
<evidence type="ECO:0000313" key="9">
    <source>
        <dbReference type="Proteomes" id="UP001150904"/>
    </source>
</evidence>
<evidence type="ECO:0000259" key="7">
    <source>
        <dbReference type="PROSITE" id="PS50850"/>
    </source>
</evidence>
<evidence type="ECO:0000256" key="1">
    <source>
        <dbReference type="ARBA" id="ARBA00004141"/>
    </source>
</evidence>